<feature type="transmembrane region" description="Helical" evidence="2">
    <location>
        <begin position="25"/>
        <end position="50"/>
    </location>
</feature>
<keyword evidence="2" id="KW-1133">Transmembrane helix</keyword>
<dbReference type="EMBL" id="LAIR01000001">
    <property type="protein sequence ID" value="KNX39698.1"/>
    <property type="molecule type" value="Genomic_DNA"/>
</dbReference>
<dbReference type="OrthoDB" id="4428031at2"/>
<protein>
    <recommendedName>
        <fullName evidence="3">DUF8175 domain-containing protein</fullName>
    </recommendedName>
</protein>
<dbReference type="AlphaFoldDB" id="A0A0L6CQ81"/>
<feature type="compositionally biased region" description="Low complexity" evidence="1">
    <location>
        <begin position="60"/>
        <end position="73"/>
    </location>
</feature>
<comment type="caution">
    <text evidence="4">The sequence shown here is derived from an EMBL/GenBank/DDBJ whole genome shotgun (WGS) entry which is preliminary data.</text>
</comment>
<feature type="compositionally biased region" description="Basic and acidic residues" evidence="1">
    <location>
        <begin position="7"/>
        <end position="16"/>
    </location>
</feature>
<gene>
    <name evidence="4" type="ORF">VV01_00230</name>
</gene>
<evidence type="ECO:0000256" key="2">
    <source>
        <dbReference type="SAM" id="Phobius"/>
    </source>
</evidence>
<evidence type="ECO:0000256" key="1">
    <source>
        <dbReference type="SAM" id="MobiDB-lite"/>
    </source>
</evidence>
<keyword evidence="5" id="KW-1185">Reference proteome</keyword>
<dbReference type="Proteomes" id="UP000037397">
    <property type="component" value="Unassembled WGS sequence"/>
</dbReference>
<feature type="domain" description="DUF8175" evidence="3">
    <location>
        <begin position="72"/>
        <end position="254"/>
    </location>
</feature>
<proteinExistence type="predicted"/>
<reference evidence="5" key="1">
    <citation type="submission" date="2015-03" db="EMBL/GenBank/DDBJ databases">
        <title>Luteipulveratus halotolerans sp. nov., a novel actinobacterium (Dermacoccaceae) from Sarawak, Malaysia.</title>
        <authorList>
            <person name="Juboi H."/>
            <person name="Basik A."/>
            <person name="Shamsul S.S."/>
            <person name="Arnold P."/>
            <person name="Schmitt E.K."/>
            <person name="Sanglier J.-J."/>
            <person name="Yeo T."/>
        </authorList>
    </citation>
    <scope>NUCLEOTIDE SEQUENCE [LARGE SCALE GENOMIC DNA]</scope>
    <source>
        <strain evidence="5">C296001</strain>
    </source>
</reference>
<name>A0A0L6CQ81_9MICO</name>
<evidence type="ECO:0000259" key="3">
    <source>
        <dbReference type="Pfam" id="PF26526"/>
    </source>
</evidence>
<organism evidence="4 5">
    <name type="scientific">Luteipulveratus halotolerans</name>
    <dbReference type="NCBI Taxonomy" id="1631356"/>
    <lineage>
        <taxon>Bacteria</taxon>
        <taxon>Bacillati</taxon>
        <taxon>Actinomycetota</taxon>
        <taxon>Actinomycetes</taxon>
        <taxon>Micrococcales</taxon>
        <taxon>Dermacoccaceae</taxon>
        <taxon>Luteipulveratus</taxon>
    </lineage>
</organism>
<dbReference type="RefSeq" id="WP_050668139.1">
    <property type="nucleotide sequence ID" value="NZ_LAIR01000001.1"/>
</dbReference>
<dbReference type="Pfam" id="PF26526">
    <property type="entry name" value="DUF8175"/>
    <property type="match status" value="1"/>
</dbReference>
<feature type="region of interest" description="Disordered" evidence="1">
    <location>
        <begin position="56"/>
        <end position="96"/>
    </location>
</feature>
<keyword evidence="2" id="KW-0812">Transmembrane</keyword>
<evidence type="ECO:0000313" key="4">
    <source>
        <dbReference type="EMBL" id="KNX39698.1"/>
    </source>
</evidence>
<accession>A0A0L6CQ81</accession>
<feature type="region of interest" description="Disordered" evidence="1">
    <location>
        <begin position="1"/>
        <end position="22"/>
    </location>
</feature>
<dbReference type="STRING" id="1631356.VV01_00230"/>
<dbReference type="InterPro" id="IPR058488">
    <property type="entry name" value="DUF8175"/>
</dbReference>
<keyword evidence="2" id="KW-0472">Membrane</keyword>
<sequence length="259" mass="26662">MRLGRSGNEKDNEDPKPAASGYGRAWTVSAGVLALVVLMGIGGGVARFLADDDPQEAVQPATTTSAPAPAPGATPGGTAGPCPNAPTGRDGGSELPVAAPKTTWDQFGGGALLVPSTDAGPMVRTDTLRRCYAHTPLGAFTSATNTVMGINGTPAVATVMLQNQLTPGPARDRYLKAPGGTDANTARQFRVVGARVLSYTPARALTEVVMDLGGMDGVQVTITAPMVWSGGDWKLDGTDTTQPRRSTSLDGFVRWEAGR</sequence>
<evidence type="ECO:0000313" key="5">
    <source>
        <dbReference type="Proteomes" id="UP000037397"/>
    </source>
</evidence>